<reference evidence="1" key="1">
    <citation type="submission" date="2014-05" db="EMBL/GenBank/DDBJ databases">
        <authorList>
            <person name="Chronopoulou M."/>
        </authorList>
    </citation>
    <scope>NUCLEOTIDE SEQUENCE</scope>
    <source>
        <tissue evidence="1">Whole organism</tissue>
    </source>
</reference>
<proteinExistence type="predicted"/>
<protein>
    <submittedName>
        <fullName evidence="1">Uncharacterized protein</fullName>
    </submittedName>
</protein>
<evidence type="ECO:0000313" key="1">
    <source>
        <dbReference type="EMBL" id="CDW33771.1"/>
    </source>
</evidence>
<name>A0A0K2U7U2_LEPSM</name>
<dbReference type="AlphaFoldDB" id="A0A0K2U7U2"/>
<accession>A0A0K2U7U2</accession>
<organism evidence="1">
    <name type="scientific">Lepeophtheirus salmonis</name>
    <name type="common">Salmon louse</name>
    <name type="synonym">Caligus salmonis</name>
    <dbReference type="NCBI Taxonomy" id="72036"/>
    <lineage>
        <taxon>Eukaryota</taxon>
        <taxon>Metazoa</taxon>
        <taxon>Ecdysozoa</taxon>
        <taxon>Arthropoda</taxon>
        <taxon>Crustacea</taxon>
        <taxon>Multicrustacea</taxon>
        <taxon>Hexanauplia</taxon>
        <taxon>Copepoda</taxon>
        <taxon>Siphonostomatoida</taxon>
        <taxon>Caligidae</taxon>
        <taxon>Lepeophtheirus</taxon>
    </lineage>
</organism>
<dbReference type="EMBL" id="HACA01016410">
    <property type="protein sequence ID" value="CDW33771.1"/>
    <property type="molecule type" value="Transcribed_RNA"/>
</dbReference>
<sequence length="56" mass="6454">MVSAQSSYKEETLFNLHNFSIPFRLRAIRANSIKLSDMLKLTRGETSKNPMEFFSA</sequence>